<feature type="compositionally biased region" description="Basic and acidic residues" evidence="1">
    <location>
        <begin position="82"/>
        <end position="105"/>
    </location>
</feature>
<evidence type="ECO:0000313" key="2">
    <source>
        <dbReference type="EMBL" id="SDZ37181.1"/>
    </source>
</evidence>
<dbReference type="AlphaFoldDB" id="A0A1H3SI20"/>
<accession>A0A1H3SI20</accession>
<sequence>MRSALRRLARINALKARQRARQAMTMLRMFRKDPCANNFLRFEAERVLRSSIYHMRQMAIIEALLERDALQPFLARNPRPRRPGELRPSEPHRDTGRRPDSPSSR</sequence>
<evidence type="ECO:0000313" key="3">
    <source>
        <dbReference type="Proteomes" id="UP000183417"/>
    </source>
</evidence>
<feature type="region of interest" description="Disordered" evidence="1">
    <location>
        <begin position="72"/>
        <end position="105"/>
    </location>
</feature>
<dbReference type="GeneID" id="94692568"/>
<protein>
    <submittedName>
        <fullName evidence="2">Uncharacterized protein</fullName>
    </submittedName>
</protein>
<gene>
    <name evidence="2" type="ORF">SAMN05421547_12043</name>
</gene>
<dbReference type="Proteomes" id="UP000183417">
    <property type="component" value="Unassembled WGS sequence"/>
</dbReference>
<dbReference type="RefSeq" id="WP_016450834.1">
    <property type="nucleotide sequence ID" value="NZ_CP141274.1"/>
</dbReference>
<proteinExistence type="predicted"/>
<reference evidence="2 3" key="1">
    <citation type="submission" date="2016-10" db="EMBL/GenBank/DDBJ databases">
        <authorList>
            <person name="de Groot N.N."/>
        </authorList>
    </citation>
    <scope>NUCLEOTIDE SEQUENCE [LARGE SCALE GENOMIC DNA]</scope>
    <source>
        <strain evidence="2 3">LMG 24775</strain>
    </source>
</reference>
<dbReference type="EMBL" id="FNPE01000020">
    <property type="protein sequence ID" value="SDZ37181.1"/>
    <property type="molecule type" value="Genomic_DNA"/>
</dbReference>
<name>A0A1H3SI20_9BURK</name>
<evidence type="ECO:0000256" key="1">
    <source>
        <dbReference type="SAM" id="MobiDB-lite"/>
    </source>
</evidence>
<organism evidence="2 3">
    <name type="scientific">Delftia lacustris</name>
    <dbReference type="NCBI Taxonomy" id="558537"/>
    <lineage>
        <taxon>Bacteria</taxon>
        <taxon>Pseudomonadati</taxon>
        <taxon>Pseudomonadota</taxon>
        <taxon>Betaproteobacteria</taxon>
        <taxon>Burkholderiales</taxon>
        <taxon>Comamonadaceae</taxon>
        <taxon>Delftia</taxon>
    </lineage>
</organism>